<reference evidence="2" key="1">
    <citation type="journal article" date="2020" name="Fungal Divers.">
        <title>Resolving the Mortierellaceae phylogeny through synthesis of multi-gene phylogenetics and phylogenomics.</title>
        <authorList>
            <person name="Vandepol N."/>
            <person name="Liber J."/>
            <person name="Desiro A."/>
            <person name="Na H."/>
            <person name="Kennedy M."/>
            <person name="Barry K."/>
            <person name="Grigoriev I.V."/>
            <person name="Miller A.N."/>
            <person name="O'Donnell K."/>
            <person name="Stajich J.E."/>
            <person name="Bonito G."/>
        </authorList>
    </citation>
    <scope>NUCLEOTIDE SEQUENCE</scope>
    <source>
        <strain evidence="2">NRRL 2769</strain>
    </source>
</reference>
<feature type="region of interest" description="Disordered" evidence="1">
    <location>
        <begin position="55"/>
        <end position="80"/>
    </location>
</feature>
<dbReference type="EMBL" id="JAAAID010000562">
    <property type="protein sequence ID" value="KAG0016125.1"/>
    <property type="molecule type" value="Genomic_DNA"/>
</dbReference>
<feature type="compositionally biased region" description="Polar residues" evidence="1">
    <location>
        <begin position="185"/>
        <end position="202"/>
    </location>
</feature>
<feature type="region of interest" description="Disordered" evidence="1">
    <location>
        <begin position="435"/>
        <end position="455"/>
    </location>
</feature>
<name>A0A9P6MXL8_9FUNG</name>
<evidence type="ECO:0000313" key="3">
    <source>
        <dbReference type="Proteomes" id="UP000703661"/>
    </source>
</evidence>
<gene>
    <name evidence="2" type="ORF">BGZ80_009415</name>
</gene>
<proteinExistence type="predicted"/>
<accession>A0A9P6MXL8</accession>
<sequence length="700" mass="78908">STPGACAKYDGDSPDSNGVPYHSSTTTTAMLQSTEQKERDHSILKSLFHKLGNAYRPEDLADNTSTSGNGPKLKSQNHQNRIEQIPVIWDGEKQRPETRKIPGLGKPNSSKLVFPHELAKTIIRLSSEPLPMVNYLSYVTHTDVRSWSAASNMTLVHQILGDARPPWHVRLQGFMKKTSRRILGKNTTSDRPGSNRTGTPTFDNRHDIDDTGDDDEDGLDMAFSFRHGGRYRLWRRGRSKRNKNLWELRDVDFLELLLLFYTSAKMESLSLGMNCSHWYHPSLNVLLPGIPERLSGLRRIVIDHADTIVHNAAPVPQIFIQRHQKAFPGQLREIQVRQSYHYSYDMSKSVLQTIKTMDRLEVLDLSTWTGVFSGLETICTDHLRKLLICHDMDVLQPEMFDELLKQCLVLEELSIIVPHPQLFLWAAERRGATAQSGESLTPAKSARSNRSQRRRSVNLPPLKNVTLFGHTPDVVGAFKDVIFAFQGTLESLQVSMYSDMTKMPDSHLESSPQHFLVAEDIPQPPFIGMNILQDPIQSSVSLFSTDPLTPQSTLDPYNSPLEPSSLWHQETVTEVHGNPDVANIPSSSNTSNVTNATLPSTPSSCLTWNWTLPKLRTMSLRGPVVADFDLQLLRFCPQLVDLALSYHCSRIPRLVYTGKASRKTGSEQAPARFPRIMVCDSLAFKWGMHLQEDRHSLVIV</sequence>
<comment type="caution">
    <text evidence="2">The sequence shown here is derived from an EMBL/GenBank/DDBJ whole genome shotgun (WGS) entry which is preliminary data.</text>
</comment>
<protein>
    <submittedName>
        <fullName evidence="2">Uncharacterized protein</fullName>
    </submittedName>
</protein>
<feature type="compositionally biased region" description="Polar residues" evidence="1">
    <location>
        <begin position="62"/>
        <end position="79"/>
    </location>
</feature>
<dbReference type="AlphaFoldDB" id="A0A9P6MXL8"/>
<organism evidence="2 3">
    <name type="scientific">Entomortierella chlamydospora</name>
    <dbReference type="NCBI Taxonomy" id="101097"/>
    <lineage>
        <taxon>Eukaryota</taxon>
        <taxon>Fungi</taxon>
        <taxon>Fungi incertae sedis</taxon>
        <taxon>Mucoromycota</taxon>
        <taxon>Mortierellomycotina</taxon>
        <taxon>Mortierellomycetes</taxon>
        <taxon>Mortierellales</taxon>
        <taxon>Mortierellaceae</taxon>
        <taxon>Entomortierella</taxon>
    </lineage>
</organism>
<keyword evidence="3" id="KW-1185">Reference proteome</keyword>
<dbReference type="Proteomes" id="UP000703661">
    <property type="component" value="Unassembled WGS sequence"/>
</dbReference>
<feature type="region of interest" description="Disordered" evidence="1">
    <location>
        <begin position="1"/>
        <end position="24"/>
    </location>
</feature>
<evidence type="ECO:0000313" key="2">
    <source>
        <dbReference type="EMBL" id="KAG0016125.1"/>
    </source>
</evidence>
<evidence type="ECO:0000256" key="1">
    <source>
        <dbReference type="SAM" id="MobiDB-lite"/>
    </source>
</evidence>
<feature type="region of interest" description="Disordered" evidence="1">
    <location>
        <begin position="181"/>
        <end position="213"/>
    </location>
</feature>
<feature type="non-terminal residue" evidence="2">
    <location>
        <position position="1"/>
    </location>
</feature>
<dbReference type="SUPFAM" id="SSF52047">
    <property type="entry name" value="RNI-like"/>
    <property type="match status" value="1"/>
</dbReference>